<dbReference type="Proteomes" id="UP000573603">
    <property type="component" value="Unassembled WGS sequence"/>
</dbReference>
<comment type="caution">
    <text evidence="1">The sequence shown here is derived from an EMBL/GenBank/DDBJ whole genome shotgun (WGS) entry which is preliminary data.</text>
</comment>
<organism evidence="1 2">
    <name type="scientific">Fusarium anthophilum</name>
    <dbReference type="NCBI Taxonomy" id="48485"/>
    <lineage>
        <taxon>Eukaryota</taxon>
        <taxon>Fungi</taxon>
        <taxon>Dikarya</taxon>
        <taxon>Ascomycota</taxon>
        <taxon>Pezizomycotina</taxon>
        <taxon>Sordariomycetes</taxon>
        <taxon>Hypocreomycetidae</taxon>
        <taxon>Hypocreales</taxon>
        <taxon>Nectriaceae</taxon>
        <taxon>Fusarium</taxon>
        <taxon>Fusarium fujikuroi species complex</taxon>
    </lineage>
</organism>
<evidence type="ECO:0000313" key="2">
    <source>
        <dbReference type="Proteomes" id="UP000573603"/>
    </source>
</evidence>
<dbReference type="AlphaFoldDB" id="A0A8H4Z890"/>
<dbReference type="EMBL" id="JABEVY010000214">
    <property type="protein sequence ID" value="KAF5242143.1"/>
    <property type="molecule type" value="Genomic_DNA"/>
</dbReference>
<evidence type="ECO:0000313" key="1">
    <source>
        <dbReference type="EMBL" id="KAF5242143.1"/>
    </source>
</evidence>
<protein>
    <submittedName>
        <fullName evidence="1">Uncharacterized protein</fullName>
    </submittedName>
</protein>
<name>A0A8H4Z890_9HYPO</name>
<keyword evidence="2" id="KW-1185">Reference proteome</keyword>
<proteinExistence type="predicted"/>
<accession>A0A8H4Z890</accession>
<reference evidence="1 2" key="1">
    <citation type="journal article" date="2020" name="BMC Genomics">
        <title>Correction to: Identification and distribution of gene clusters required for synthesis of sphingolipid metabolism inhibitors in diverse species of the filamentous fungus Fusarium.</title>
        <authorList>
            <person name="Kim H.S."/>
            <person name="Lohmar J.M."/>
            <person name="Busman M."/>
            <person name="Brown D.W."/>
            <person name="Naumann T.A."/>
            <person name="Divon H.H."/>
            <person name="Lysoe E."/>
            <person name="Uhlig S."/>
            <person name="Proctor R.H."/>
        </authorList>
    </citation>
    <scope>NUCLEOTIDE SEQUENCE [LARGE SCALE GENOMIC DNA]</scope>
    <source>
        <strain evidence="1 2">NRRL 25214</strain>
    </source>
</reference>
<sequence>MAQRNFKNNFPIKEIDDDSWMIGQVIISRHASKPDGPCWDDGKGAFFAISEAPSPKPSTRPLSDSCPIVEFSCGSVTCELGMFEVGHAHLMIDGAFGTPEHVTLEWLAEKNLSFQIPEVYYHGIFDKFYYLVHSSLSAGQNLLYAWPKAKDHATMALWANQIADACVELSQWSGSAITGIDGNELFDYYLAQKTKGYDSMYHPESLRKSCEEIPLDCSKFVFALNNVHPLAFTVDEKGLAGISSWCEAGYVPKDWIGTKVSCNSFFQASDICHKLWSEADSDNWYRHINAALKNKGFKQFWYKYSLWNHERVKKLRETSEGSYESMICGTEVE</sequence>
<gene>
    <name evidence="1" type="ORF">FANTH_8775</name>
</gene>